<feature type="transmembrane region" description="Helical" evidence="1">
    <location>
        <begin position="200"/>
        <end position="219"/>
    </location>
</feature>
<feature type="transmembrane region" description="Helical" evidence="1">
    <location>
        <begin position="167"/>
        <end position="188"/>
    </location>
</feature>
<feature type="transmembrane region" description="Helical" evidence="1">
    <location>
        <begin position="125"/>
        <end position="146"/>
    </location>
</feature>
<organism evidence="2">
    <name type="scientific">Corethron hystrix</name>
    <dbReference type="NCBI Taxonomy" id="216773"/>
    <lineage>
        <taxon>Eukaryota</taxon>
        <taxon>Sar</taxon>
        <taxon>Stramenopiles</taxon>
        <taxon>Ochrophyta</taxon>
        <taxon>Bacillariophyta</taxon>
        <taxon>Coscinodiscophyceae</taxon>
        <taxon>Corethrophycidae</taxon>
        <taxon>Corethrales</taxon>
        <taxon>Corethraceae</taxon>
        <taxon>Corethron</taxon>
    </lineage>
</organism>
<dbReference type="AlphaFoldDB" id="A0A7S1G0M3"/>
<gene>
    <name evidence="2" type="ORF">CHYS00102_LOCUS28685</name>
</gene>
<reference evidence="2" key="1">
    <citation type="submission" date="2021-01" db="EMBL/GenBank/DDBJ databases">
        <authorList>
            <person name="Corre E."/>
            <person name="Pelletier E."/>
            <person name="Niang G."/>
            <person name="Scheremetjew M."/>
            <person name="Finn R."/>
            <person name="Kale V."/>
            <person name="Holt S."/>
            <person name="Cochrane G."/>
            <person name="Meng A."/>
            <person name="Brown T."/>
            <person name="Cohen L."/>
        </authorList>
    </citation>
    <scope>NUCLEOTIDE SEQUENCE</scope>
    <source>
        <strain evidence="2">308</strain>
    </source>
</reference>
<keyword evidence="1" id="KW-1133">Transmembrane helix</keyword>
<proteinExistence type="predicted"/>
<keyword evidence="1" id="KW-0812">Transmembrane</keyword>
<evidence type="ECO:0000313" key="2">
    <source>
        <dbReference type="EMBL" id="CAD8901466.1"/>
    </source>
</evidence>
<feature type="transmembrane region" description="Helical" evidence="1">
    <location>
        <begin position="283"/>
        <end position="302"/>
    </location>
</feature>
<feature type="transmembrane region" description="Helical" evidence="1">
    <location>
        <begin position="43"/>
        <end position="64"/>
    </location>
</feature>
<name>A0A7S1G0M3_9STRA</name>
<sequence>MQTRTRVVEGSEITFRNVEEAVEDEENDEAAIKFTVSPESWRFFAYLMFWLMSIIAITVSNLFVKPYLAKGPEDGSTCGPFKRNNPDFGVFPGEGFNFPDQTHLVEEFGYNNICSNWDYSPSREVIATFYPLFEYSLIVYLCLDYLATAIANKRGEIKPWFYRLSQIIFPICIFLCSQFRMIFIYLAYESLALHTAGFLGLQVALVLVALHNAVFVWSCNIAYKQLGGPENGLKHTRIGVIVYLICDIIISIFKICSNMYFIIHGGSAPFTLVQVGAVVSGQVIDWIWMIFNAIIPMFLSFFRSRNEAPLTFVISKKSIYISVADDSDDSVNYTRIAEK</sequence>
<evidence type="ECO:0000256" key="1">
    <source>
        <dbReference type="SAM" id="Phobius"/>
    </source>
</evidence>
<feature type="transmembrane region" description="Helical" evidence="1">
    <location>
        <begin position="240"/>
        <end position="263"/>
    </location>
</feature>
<evidence type="ECO:0008006" key="3">
    <source>
        <dbReference type="Google" id="ProtNLM"/>
    </source>
</evidence>
<keyword evidence="1" id="KW-0472">Membrane</keyword>
<accession>A0A7S1G0M3</accession>
<dbReference type="EMBL" id="HBFR01039228">
    <property type="protein sequence ID" value="CAD8901466.1"/>
    <property type="molecule type" value="Transcribed_RNA"/>
</dbReference>
<protein>
    <recommendedName>
        <fullName evidence="3">THH1/TOM1/TOM3 domain-containing protein</fullName>
    </recommendedName>
</protein>